<keyword evidence="4" id="KW-1185">Reference proteome</keyword>
<dbReference type="EMBL" id="PECM01000008">
    <property type="protein sequence ID" value="TEA05894.1"/>
    <property type="molecule type" value="Genomic_DNA"/>
</dbReference>
<feature type="region of interest" description="Disordered" evidence="1">
    <location>
        <begin position="349"/>
        <end position="380"/>
    </location>
</feature>
<protein>
    <submittedName>
        <fullName evidence="2">Uncharacterized protein</fullName>
    </submittedName>
</protein>
<dbReference type="Proteomes" id="UP000294844">
    <property type="component" value="Unassembled WGS sequence"/>
</dbReference>
<dbReference type="Proteomes" id="UP000295685">
    <property type="component" value="Unassembled WGS sequence"/>
</dbReference>
<reference evidence="4 5" key="1">
    <citation type="journal article" date="2019" name="Sci. Rep.">
        <title>Extended insight into the Mycobacterium chelonae-abscessus complex through whole genome sequencing of Mycobacterium salmoniphilum outbreak and Mycobacterium salmoniphilum-like strains.</title>
        <authorList>
            <person name="Behra P.R.K."/>
            <person name="Das S."/>
            <person name="Pettersson B.M.F."/>
            <person name="Shirreff L."/>
            <person name="DuCote T."/>
            <person name="Jacobsson K.G."/>
            <person name="Ennis D.G."/>
            <person name="Kirsebom L.A."/>
        </authorList>
    </citation>
    <scope>NUCLEOTIDE SEQUENCE [LARGE SCALE GENOMIC DNA]</scope>
    <source>
        <strain evidence="3 4">CCUG 60883</strain>
        <strain evidence="2 5">CCUG 60885</strain>
    </source>
</reference>
<name>A0A4R8SIY8_9MYCO</name>
<accession>A0A4R8SIY8</accession>
<evidence type="ECO:0000256" key="1">
    <source>
        <dbReference type="SAM" id="MobiDB-lite"/>
    </source>
</evidence>
<evidence type="ECO:0000313" key="5">
    <source>
        <dbReference type="Proteomes" id="UP000295685"/>
    </source>
</evidence>
<organism evidence="2 5">
    <name type="scientific">Mycobacteroides salmoniphilum</name>
    <dbReference type="NCBI Taxonomy" id="404941"/>
    <lineage>
        <taxon>Bacteria</taxon>
        <taxon>Bacillati</taxon>
        <taxon>Actinomycetota</taxon>
        <taxon>Actinomycetes</taxon>
        <taxon>Mycobacteriales</taxon>
        <taxon>Mycobacteriaceae</taxon>
        <taxon>Mycobacteroides</taxon>
    </lineage>
</organism>
<evidence type="ECO:0000313" key="4">
    <source>
        <dbReference type="Proteomes" id="UP000294844"/>
    </source>
</evidence>
<gene>
    <name evidence="3" type="ORF">CCUG60883_03200</name>
    <name evidence="2" type="ORF">CCUG60885_02943</name>
</gene>
<evidence type="ECO:0000313" key="3">
    <source>
        <dbReference type="EMBL" id="TEA05894.1"/>
    </source>
</evidence>
<evidence type="ECO:0000313" key="2">
    <source>
        <dbReference type="EMBL" id="TDZ96799.1"/>
    </source>
</evidence>
<dbReference type="AlphaFoldDB" id="A0A4R8SIY8"/>
<proteinExistence type="predicted"/>
<dbReference type="EMBL" id="PECK01000003">
    <property type="protein sequence ID" value="TDZ96799.1"/>
    <property type="molecule type" value="Genomic_DNA"/>
</dbReference>
<sequence>MTARSDTVGATPTGIDTTTHLLGFLGATSPTDVRGRAYGAGMVGDGEQITGWRHLSEELRSEDQPIRVWLEERLPDYESVRVPFWLEVKPLPGLAPPQDVPRGTTSAACKFMTMIRLAGAAFEPTGPLIGATCMGAEIRPWTAAVRDLYDIAVRAGTEDRDSSMVVLARACWTLVLFSELAKNVPVHKTLLAPYAGSAPPDTDDLLAVLPDQFEEDLVALGERTATQLEPFVRKRCGTDQLVLTPQLEAPINGRPDMVAGSAMIHMDIVSPRKFRDGRPRYGLDRRALYELVAYSLLTIEKYPIDTIVRFNPRFRHLYTWNTQVLMNQLARNSVDVRALGAEFRDFLRTEGRGARPAPPRRPSRAGHPTTLLSPEENRDRNIAFARRMVTGSEQTGRQIPDRLRAVAKELTRDEKRT</sequence>
<comment type="caution">
    <text evidence="2">The sequence shown here is derived from an EMBL/GenBank/DDBJ whole genome shotgun (WGS) entry which is preliminary data.</text>
</comment>